<evidence type="ECO:0000313" key="2">
    <source>
        <dbReference type="EMBL" id="GIH03147.1"/>
    </source>
</evidence>
<proteinExistence type="predicted"/>
<feature type="chain" id="PRO_5039159994" evidence="1">
    <location>
        <begin position="27"/>
        <end position="295"/>
    </location>
</feature>
<sequence>MTRTRKLIRLSLALSVGLLGSQLVHVAPAAAAVPGLVRISATSVNDSSDPKTVTAHCPDETVLLSAGYQINGATGEAVVDDLPLTNSASVTVVAYEEDPFAGNWNLTAYAICAEELSGLERITEISSTESQGFKGATVACDIGKALIGGGFVITGATGEALIDDILPSSNVGLEPHTVAVTAYETDLDYPANWSVTTHATCAYPPTGLIRRSATSTTSSADSRSVTASCLGDEVLVGAGYQIHGGLGDVVIDDMRPNGDATTAPTSVTLSAYETDPNFLTDWDITAHAVCADIAD</sequence>
<keyword evidence="1" id="KW-0732">Signal</keyword>
<evidence type="ECO:0000256" key="1">
    <source>
        <dbReference type="SAM" id="SignalP"/>
    </source>
</evidence>
<protein>
    <submittedName>
        <fullName evidence="2">Uncharacterized protein</fullName>
    </submittedName>
</protein>
<reference evidence="2" key="1">
    <citation type="submission" date="2021-01" db="EMBL/GenBank/DDBJ databases">
        <title>Whole genome shotgun sequence of Rhizocola hellebori NBRC 109834.</title>
        <authorList>
            <person name="Komaki H."/>
            <person name="Tamura T."/>
        </authorList>
    </citation>
    <scope>NUCLEOTIDE SEQUENCE</scope>
    <source>
        <strain evidence="2">NBRC 109834</strain>
    </source>
</reference>
<evidence type="ECO:0000313" key="3">
    <source>
        <dbReference type="Proteomes" id="UP000612899"/>
    </source>
</evidence>
<organism evidence="2 3">
    <name type="scientific">Rhizocola hellebori</name>
    <dbReference type="NCBI Taxonomy" id="1392758"/>
    <lineage>
        <taxon>Bacteria</taxon>
        <taxon>Bacillati</taxon>
        <taxon>Actinomycetota</taxon>
        <taxon>Actinomycetes</taxon>
        <taxon>Micromonosporales</taxon>
        <taxon>Micromonosporaceae</taxon>
        <taxon>Rhizocola</taxon>
    </lineage>
</organism>
<dbReference type="Proteomes" id="UP000612899">
    <property type="component" value="Unassembled WGS sequence"/>
</dbReference>
<name>A0A8J3VE94_9ACTN</name>
<comment type="caution">
    <text evidence="2">The sequence shown here is derived from an EMBL/GenBank/DDBJ whole genome shotgun (WGS) entry which is preliminary data.</text>
</comment>
<dbReference type="EMBL" id="BONY01000006">
    <property type="protein sequence ID" value="GIH03147.1"/>
    <property type="molecule type" value="Genomic_DNA"/>
</dbReference>
<keyword evidence="3" id="KW-1185">Reference proteome</keyword>
<feature type="signal peptide" evidence="1">
    <location>
        <begin position="1"/>
        <end position="26"/>
    </location>
</feature>
<accession>A0A8J3VE94</accession>
<dbReference type="AlphaFoldDB" id="A0A8J3VE94"/>
<gene>
    <name evidence="2" type="ORF">Rhe02_12140</name>
</gene>
<dbReference type="RefSeq" id="WP_203907075.1">
    <property type="nucleotide sequence ID" value="NZ_BONY01000006.1"/>
</dbReference>